<keyword evidence="8" id="KW-0443">Lipid metabolism</keyword>
<name>A0A9P6H5Q2_9AGAM</name>
<sequence>MDTDNDGPSHPYTSSNTVPPGYFSASFERLIRENEMADWASAFTLFDTLETFFDARIDLIQRALTEHRGRLRIKAEEAMNKMKTPAGEDLAENLDREMQKFRIKVQQRLTKLSSTWHSTKVVQTREKVSFFFGVMSVFFSALMFGMAPEWVHIAYTLQALYLLPLRAYRYKKRDWHYFLFDMCYYANILNFLFLWVFPSSAPLWVACYCLSHGTLASAVITWRNSLVFHDSDKVTSLFIHVYPPFTFTVIRHFYPGAEQRFPALLEVPHMSPLYAISLSGFLYLIWQMLYWKFVLVNRRKKIESGQRATSFLYLLNAKKSIIGSFLSKVPQKHREAAFMGGQLLYSILTELPAVFVLYDSPFWSNAFLLVIFSVSVWNGGGFYIEVFGRKFEKELEALRKELAEATARSGRSSPNGATGMMTDDEEPISPQLSPRRKPEPLVAPITEDKKTQ</sequence>
<evidence type="ECO:0000313" key="15">
    <source>
        <dbReference type="EMBL" id="KAF9779567.1"/>
    </source>
</evidence>
<keyword evidence="7 14" id="KW-1133">Transmembrane helix</keyword>
<comment type="subcellular location">
    <subcellularLocation>
        <location evidence="1">Membrane</location>
        <topology evidence="1">Multi-pass membrane protein</topology>
    </subcellularLocation>
</comment>
<comment type="caution">
    <text evidence="15">The sequence shown here is derived from an EMBL/GenBank/DDBJ whole genome shotgun (WGS) entry which is preliminary data.</text>
</comment>
<keyword evidence="11" id="KW-1208">Phospholipid metabolism</keyword>
<protein>
    <recommendedName>
        <fullName evidence="3">Glycerophosphocholine acyltransferase 1</fullName>
    </recommendedName>
</protein>
<dbReference type="GO" id="GO:0016020">
    <property type="term" value="C:membrane"/>
    <property type="evidence" value="ECO:0007669"/>
    <property type="project" value="UniProtKB-SubCell"/>
</dbReference>
<evidence type="ECO:0000256" key="6">
    <source>
        <dbReference type="ARBA" id="ARBA00022692"/>
    </source>
</evidence>
<dbReference type="PANTHER" id="PTHR31201">
    <property type="entry name" value="OS01G0585100 PROTEIN"/>
    <property type="match status" value="1"/>
</dbReference>
<feature type="transmembrane region" description="Helical" evidence="14">
    <location>
        <begin position="364"/>
        <end position="384"/>
    </location>
</feature>
<evidence type="ECO:0000256" key="11">
    <source>
        <dbReference type="ARBA" id="ARBA00023264"/>
    </source>
</evidence>
<keyword evidence="16" id="KW-1185">Reference proteome</keyword>
<dbReference type="PANTHER" id="PTHR31201:SF1">
    <property type="entry name" value="GLYCEROPHOSPHOCHOLINE ACYLTRANSFERASE 1"/>
    <property type="match status" value="1"/>
</dbReference>
<evidence type="ECO:0000256" key="4">
    <source>
        <dbReference type="ARBA" id="ARBA00022516"/>
    </source>
</evidence>
<dbReference type="Pfam" id="PF10998">
    <property type="entry name" value="DUF2838"/>
    <property type="match status" value="1"/>
</dbReference>
<evidence type="ECO:0000256" key="2">
    <source>
        <dbReference type="ARBA" id="ARBA00006675"/>
    </source>
</evidence>
<dbReference type="EMBL" id="WIUZ02000019">
    <property type="protein sequence ID" value="KAF9779567.1"/>
    <property type="molecule type" value="Genomic_DNA"/>
</dbReference>
<evidence type="ECO:0000313" key="16">
    <source>
        <dbReference type="Proteomes" id="UP000736335"/>
    </source>
</evidence>
<evidence type="ECO:0000256" key="8">
    <source>
        <dbReference type="ARBA" id="ARBA00023098"/>
    </source>
</evidence>
<evidence type="ECO:0000256" key="14">
    <source>
        <dbReference type="SAM" id="Phobius"/>
    </source>
</evidence>
<dbReference type="GO" id="GO:0006656">
    <property type="term" value="P:phosphatidylcholine biosynthetic process"/>
    <property type="evidence" value="ECO:0007669"/>
    <property type="project" value="TreeGrafter"/>
</dbReference>
<evidence type="ECO:0000256" key="10">
    <source>
        <dbReference type="ARBA" id="ARBA00023209"/>
    </source>
</evidence>
<feature type="transmembrane region" description="Helical" evidence="14">
    <location>
        <begin position="128"/>
        <end position="144"/>
    </location>
</feature>
<evidence type="ECO:0000256" key="5">
    <source>
        <dbReference type="ARBA" id="ARBA00022679"/>
    </source>
</evidence>
<keyword evidence="10" id="KW-0594">Phospholipid biosynthesis</keyword>
<evidence type="ECO:0000256" key="9">
    <source>
        <dbReference type="ARBA" id="ARBA00023136"/>
    </source>
</evidence>
<keyword evidence="12" id="KW-0012">Acyltransferase</keyword>
<proteinExistence type="inferred from homology"/>
<feature type="transmembrane region" description="Helical" evidence="14">
    <location>
        <begin position="203"/>
        <end position="222"/>
    </location>
</feature>
<comment type="similarity">
    <text evidence="2">Belongs to the GPC1 family.</text>
</comment>
<evidence type="ECO:0000256" key="1">
    <source>
        <dbReference type="ARBA" id="ARBA00004141"/>
    </source>
</evidence>
<reference evidence="15" key="2">
    <citation type="submission" date="2020-11" db="EMBL/GenBank/DDBJ databases">
        <authorList>
            <consortium name="DOE Joint Genome Institute"/>
            <person name="Kuo A."/>
            <person name="Miyauchi S."/>
            <person name="Kiss E."/>
            <person name="Drula E."/>
            <person name="Kohler A."/>
            <person name="Sanchez-Garcia M."/>
            <person name="Andreopoulos B."/>
            <person name="Barry K.W."/>
            <person name="Bonito G."/>
            <person name="Buee M."/>
            <person name="Carver A."/>
            <person name="Chen C."/>
            <person name="Cichocki N."/>
            <person name="Clum A."/>
            <person name="Culley D."/>
            <person name="Crous P.W."/>
            <person name="Fauchery L."/>
            <person name="Girlanda M."/>
            <person name="Hayes R."/>
            <person name="Keri Z."/>
            <person name="Labutti K."/>
            <person name="Lipzen A."/>
            <person name="Lombard V."/>
            <person name="Magnuson J."/>
            <person name="Maillard F."/>
            <person name="Morin E."/>
            <person name="Murat C."/>
            <person name="Nolan M."/>
            <person name="Ohm R."/>
            <person name="Pangilinan J."/>
            <person name="Pereira M."/>
            <person name="Perotto S."/>
            <person name="Peter M."/>
            <person name="Riley R."/>
            <person name="Sitrit Y."/>
            <person name="Stielow B."/>
            <person name="Szollosi G."/>
            <person name="Zifcakova L."/>
            <person name="Stursova M."/>
            <person name="Spatafora J.W."/>
            <person name="Tedersoo L."/>
            <person name="Vaario L.-M."/>
            <person name="Yamada A."/>
            <person name="Yan M."/>
            <person name="Wang P."/>
            <person name="Xu J."/>
            <person name="Bruns T."/>
            <person name="Baldrian P."/>
            <person name="Vilgalys R."/>
            <person name="Henrissat B."/>
            <person name="Grigoriev I.V."/>
            <person name="Hibbett D."/>
            <person name="Nagy L.G."/>
            <person name="Martin F.M."/>
        </authorList>
    </citation>
    <scope>NUCLEOTIDE SEQUENCE</scope>
    <source>
        <strain evidence="15">UH-Tt-Lm1</strain>
    </source>
</reference>
<gene>
    <name evidence="15" type="ORF">BJ322DRAFT_364354</name>
</gene>
<organism evidence="15 16">
    <name type="scientific">Thelephora terrestris</name>
    <dbReference type="NCBI Taxonomy" id="56493"/>
    <lineage>
        <taxon>Eukaryota</taxon>
        <taxon>Fungi</taxon>
        <taxon>Dikarya</taxon>
        <taxon>Basidiomycota</taxon>
        <taxon>Agaricomycotina</taxon>
        <taxon>Agaricomycetes</taxon>
        <taxon>Thelephorales</taxon>
        <taxon>Thelephoraceae</taxon>
        <taxon>Thelephora</taxon>
    </lineage>
</organism>
<dbReference type="GO" id="GO:0016746">
    <property type="term" value="F:acyltransferase activity"/>
    <property type="evidence" value="ECO:0007669"/>
    <property type="project" value="UniProtKB-KW"/>
</dbReference>
<evidence type="ECO:0000256" key="13">
    <source>
        <dbReference type="SAM" id="MobiDB-lite"/>
    </source>
</evidence>
<dbReference type="OrthoDB" id="406287at2759"/>
<keyword evidence="6 14" id="KW-0812">Transmembrane</keyword>
<feature type="transmembrane region" description="Helical" evidence="14">
    <location>
        <begin position="336"/>
        <end position="358"/>
    </location>
</feature>
<feature type="transmembrane region" description="Helical" evidence="14">
    <location>
        <begin position="175"/>
        <end position="197"/>
    </location>
</feature>
<keyword evidence="5" id="KW-0808">Transferase</keyword>
<reference evidence="15" key="1">
    <citation type="journal article" date="2020" name="Nat. Commun.">
        <title>Large-scale genome sequencing of mycorrhizal fungi provides insights into the early evolution of symbiotic traits.</title>
        <authorList>
            <person name="Miyauchi S."/>
            <person name="Kiss E."/>
            <person name="Kuo A."/>
            <person name="Drula E."/>
            <person name="Kohler A."/>
            <person name="Sanchez-Garcia M."/>
            <person name="Morin E."/>
            <person name="Andreopoulos B."/>
            <person name="Barry K.W."/>
            <person name="Bonito G."/>
            <person name="Buee M."/>
            <person name="Carver A."/>
            <person name="Chen C."/>
            <person name="Cichocki N."/>
            <person name="Clum A."/>
            <person name="Culley D."/>
            <person name="Crous P.W."/>
            <person name="Fauchery L."/>
            <person name="Girlanda M."/>
            <person name="Hayes R.D."/>
            <person name="Keri Z."/>
            <person name="LaButti K."/>
            <person name="Lipzen A."/>
            <person name="Lombard V."/>
            <person name="Magnuson J."/>
            <person name="Maillard F."/>
            <person name="Murat C."/>
            <person name="Nolan M."/>
            <person name="Ohm R.A."/>
            <person name="Pangilinan J."/>
            <person name="Pereira M.F."/>
            <person name="Perotto S."/>
            <person name="Peter M."/>
            <person name="Pfister S."/>
            <person name="Riley R."/>
            <person name="Sitrit Y."/>
            <person name="Stielow J.B."/>
            <person name="Szollosi G."/>
            <person name="Zifcakova L."/>
            <person name="Stursova M."/>
            <person name="Spatafora J.W."/>
            <person name="Tedersoo L."/>
            <person name="Vaario L.M."/>
            <person name="Yamada A."/>
            <person name="Yan M."/>
            <person name="Wang P."/>
            <person name="Xu J."/>
            <person name="Bruns T."/>
            <person name="Baldrian P."/>
            <person name="Vilgalys R."/>
            <person name="Dunand C."/>
            <person name="Henrissat B."/>
            <person name="Grigoriev I.V."/>
            <person name="Hibbett D."/>
            <person name="Nagy L.G."/>
            <person name="Martin F.M."/>
        </authorList>
    </citation>
    <scope>NUCLEOTIDE SEQUENCE</scope>
    <source>
        <strain evidence="15">UH-Tt-Lm1</strain>
    </source>
</reference>
<dbReference type="InterPro" id="IPR021261">
    <property type="entry name" value="GPCAT"/>
</dbReference>
<feature type="region of interest" description="Disordered" evidence="13">
    <location>
        <begin position="404"/>
        <end position="452"/>
    </location>
</feature>
<feature type="transmembrane region" description="Helical" evidence="14">
    <location>
        <begin position="274"/>
        <end position="291"/>
    </location>
</feature>
<keyword evidence="9 14" id="KW-0472">Membrane</keyword>
<evidence type="ECO:0000256" key="12">
    <source>
        <dbReference type="ARBA" id="ARBA00023315"/>
    </source>
</evidence>
<feature type="transmembrane region" description="Helical" evidence="14">
    <location>
        <begin position="234"/>
        <end position="254"/>
    </location>
</feature>
<evidence type="ECO:0000256" key="3">
    <source>
        <dbReference type="ARBA" id="ARBA00019082"/>
    </source>
</evidence>
<keyword evidence="4" id="KW-0444">Lipid biosynthesis</keyword>
<dbReference type="AlphaFoldDB" id="A0A9P6H5Q2"/>
<evidence type="ECO:0000256" key="7">
    <source>
        <dbReference type="ARBA" id="ARBA00022989"/>
    </source>
</evidence>
<accession>A0A9P6H5Q2</accession>
<dbReference type="Proteomes" id="UP000736335">
    <property type="component" value="Unassembled WGS sequence"/>
</dbReference>
<feature type="transmembrane region" description="Helical" evidence="14">
    <location>
        <begin position="150"/>
        <end position="168"/>
    </location>
</feature>